<evidence type="ECO:0000256" key="3">
    <source>
        <dbReference type="ARBA" id="ARBA00022705"/>
    </source>
</evidence>
<dbReference type="SUPFAM" id="SSF52540">
    <property type="entry name" value="P-loop containing nucleoside triphosphate hydrolases"/>
    <property type="match status" value="1"/>
</dbReference>
<dbReference type="InterPro" id="IPR001257">
    <property type="entry name" value="Parvovirus_NS1_helicase"/>
</dbReference>
<evidence type="ECO:0000256" key="5">
    <source>
        <dbReference type="ARBA" id="ARBA00022840"/>
    </source>
</evidence>
<dbReference type="Gene3D" id="3.40.50.300">
    <property type="entry name" value="P-loop containing nucleotide triphosphate hydrolases"/>
    <property type="match status" value="1"/>
</dbReference>
<keyword evidence="4" id="KW-0547">Nucleotide-binding</keyword>
<dbReference type="Pfam" id="PF01057">
    <property type="entry name" value="Parvo_NS1"/>
    <property type="match status" value="1"/>
</dbReference>
<name>A0A2Z4EVG1_9VIRU</name>
<dbReference type="GO" id="GO:0019079">
    <property type="term" value="P:viral genome replication"/>
    <property type="evidence" value="ECO:0007669"/>
    <property type="project" value="InterPro"/>
</dbReference>
<feature type="region of interest" description="Disordered" evidence="6">
    <location>
        <begin position="477"/>
        <end position="605"/>
    </location>
</feature>
<accession>A0A2Z4EVG1</accession>
<dbReference type="InterPro" id="IPR027417">
    <property type="entry name" value="P-loop_NTPase"/>
</dbReference>
<feature type="compositionally biased region" description="Basic and acidic residues" evidence="6">
    <location>
        <begin position="577"/>
        <end position="602"/>
    </location>
</feature>
<reference evidence="8" key="1">
    <citation type="journal article" date="2018" name="Virus Evol.">
        <title>Cameroonian fruit bats harbor divergent viruses, including rotavirus H, bastroviruses, and picobirnaviruses using an alternative genetic code.</title>
        <authorList>
            <person name="Yinda C.K."/>
            <person name="Ghogomu S.M."/>
            <person name="Conceicao-Neto N."/>
            <person name="Beller L."/>
            <person name="Deboutte W."/>
            <person name="Vanhulle E."/>
            <person name="Maes P."/>
            <person name="Van Ranst M."/>
            <person name="Matthijnssens J."/>
        </authorList>
    </citation>
    <scope>NUCLEOTIDE SEQUENCE</scope>
    <source>
        <strain evidence="8">BtPV/CMR/2014</strain>
    </source>
</reference>
<sequence length="681" mass="77041">MQVTLECGRRSLHGCRRFTWNGQAVTLEKKEDLQLDRQQTIHQLHIMNAQTWQAGVLSISFPNGGGMPVNDPKPYALCLAHIKSVKAWILCGEHNPEGIFHVHAMALTLQRSDSFRRSIEREWFTNRVIFLENPLEQEDPILDVLKMQKCHKPESLIAYMCKDPLWICTSDSHYTNIMTSVYAYDMGERFRIKQQERIAREQANEGNVNKIVSDVLSVIYDHSCKTIEDCMKSAPDIMSQYLHRAGFSSIINNCLTFVQATASTWSLNRIANKHAPDPTNIHKCLLHQGLDVTTFDVAFYKWVTKALPKHNTFVLWGPSNTGKSAFISGFKQCVQWGEIVNSNNFAFEGLVGNGFGIWEEPLISPELAEKAKQIFEGMECSIPIKFKKPTKLPRIPILMTTNHAPWRFCTHEEEMFKNRMFIFNWGNDTSSGILIYRNSCTSCSCSSCKGSCGSQSDININTTSGVQREQQSLQLVGHANEECHVRGRPLSRTRESKISRRTRTPSSESEDSGSNNIRHSSSTSRAKKQCTHSSGSSISSSTTISNSIRPSRADRSSNSIIRILTRDAEPMVTNVSRQHDGTHTRGDRMGSDGDRDETESPGHSRWFGGRYGYSREMVVLEQEKEKTPESNICSQEPGVGKSLEPMIITDVKTIIQKQMTLKIPDRTDWLSYLSYLQTNYG</sequence>
<evidence type="ECO:0000256" key="2">
    <source>
        <dbReference type="ARBA" id="ARBA00022562"/>
    </source>
</evidence>
<feature type="domain" description="Parvovirus non-structural protein 1 helicase" evidence="7">
    <location>
        <begin position="211"/>
        <end position="403"/>
    </location>
</feature>
<dbReference type="EMBL" id="MG693107">
    <property type="protein sequence ID" value="AWV66968.1"/>
    <property type="molecule type" value="Genomic_DNA"/>
</dbReference>
<keyword evidence="5" id="KW-0067">ATP-binding</keyword>
<dbReference type="GO" id="GO:0006260">
    <property type="term" value="P:DNA replication"/>
    <property type="evidence" value="ECO:0007669"/>
    <property type="project" value="UniProtKB-KW"/>
</dbReference>
<keyword evidence="3" id="KW-0235">DNA replication</keyword>
<comment type="subcellular location">
    <subcellularLocation>
        <location evidence="1">Host nucleus</location>
    </subcellularLocation>
</comment>
<dbReference type="GO" id="GO:0042025">
    <property type="term" value="C:host cell nucleus"/>
    <property type="evidence" value="ECO:0007669"/>
    <property type="project" value="UniProtKB-SubCell"/>
</dbReference>
<evidence type="ECO:0000256" key="1">
    <source>
        <dbReference type="ARBA" id="ARBA00004147"/>
    </source>
</evidence>
<evidence type="ECO:0000256" key="6">
    <source>
        <dbReference type="SAM" id="MobiDB-lite"/>
    </source>
</evidence>
<keyword evidence="2" id="KW-1048">Host nucleus</keyword>
<proteinExistence type="predicted"/>
<evidence type="ECO:0000259" key="7">
    <source>
        <dbReference type="Pfam" id="PF01057"/>
    </source>
</evidence>
<feature type="compositionally biased region" description="Polar residues" evidence="6">
    <location>
        <begin position="513"/>
        <end position="524"/>
    </location>
</feature>
<protein>
    <submittedName>
        <fullName evidence="8">Non-structural ORF</fullName>
    </submittedName>
</protein>
<feature type="compositionally biased region" description="Low complexity" evidence="6">
    <location>
        <begin position="531"/>
        <end position="550"/>
    </location>
</feature>
<dbReference type="GO" id="GO:0005524">
    <property type="term" value="F:ATP binding"/>
    <property type="evidence" value="ECO:0007669"/>
    <property type="project" value="UniProtKB-KW"/>
</dbReference>
<evidence type="ECO:0000256" key="4">
    <source>
        <dbReference type="ARBA" id="ARBA00022741"/>
    </source>
</evidence>
<organism evidence="8">
    <name type="scientific">Bat parvovirus</name>
    <dbReference type="NCBI Taxonomy" id="1514704"/>
    <lineage>
        <taxon>Viruses</taxon>
        <taxon>Monodnaviria</taxon>
        <taxon>Shotokuvirae</taxon>
        <taxon>Cossaviricota</taxon>
        <taxon>Quintoviricetes</taxon>
        <taxon>Piccovirales</taxon>
        <taxon>Parvoviridae</taxon>
        <taxon>Parvovirinae</taxon>
    </lineage>
</organism>
<evidence type="ECO:0000313" key="8">
    <source>
        <dbReference type="EMBL" id="AWV66968.1"/>
    </source>
</evidence>